<dbReference type="GO" id="GO:0004553">
    <property type="term" value="F:hydrolase activity, hydrolyzing O-glycosyl compounds"/>
    <property type="evidence" value="ECO:0007669"/>
    <property type="project" value="InterPro"/>
</dbReference>
<feature type="domain" description="Glycosyl hydrolase family 13 catalytic" evidence="12">
    <location>
        <begin position="152"/>
        <end position="500"/>
    </location>
</feature>
<keyword evidence="6 10" id="KW-0328">Glycosyltransferase</keyword>
<dbReference type="Gene3D" id="3.20.20.80">
    <property type="entry name" value="Glycosidases"/>
    <property type="match status" value="1"/>
</dbReference>
<keyword evidence="5 10" id="KW-0321">Glycogen metabolism</keyword>
<evidence type="ECO:0000256" key="3">
    <source>
        <dbReference type="ARBA" id="ARBA00004964"/>
    </source>
</evidence>
<dbReference type="SUPFAM" id="SSF51011">
    <property type="entry name" value="Glycosyl hydrolase domain"/>
    <property type="match status" value="1"/>
</dbReference>
<comment type="subunit">
    <text evidence="10">Monomer.</text>
</comment>
<feature type="active site" description="Proton donor" evidence="10 11">
    <location>
        <position position="361"/>
    </location>
</feature>
<dbReference type="Pfam" id="PF00128">
    <property type="entry name" value="Alpha-amylase"/>
    <property type="match status" value="1"/>
</dbReference>
<evidence type="ECO:0000256" key="4">
    <source>
        <dbReference type="ARBA" id="ARBA00009000"/>
    </source>
</evidence>
<dbReference type="RefSeq" id="WP_133604805.1">
    <property type="nucleotide sequence ID" value="NZ_JAUFPJ010000009.1"/>
</dbReference>
<evidence type="ECO:0000256" key="1">
    <source>
        <dbReference type="ARBA" id="ARBA00000826"/>
    </source>
</evidence>
<dbReference type="FunFam" id="2.60.40.1180:FF:000002">
    <property type="entry name" value="1,4-alpha-glucan branching enzyme GlgB"/>
    <property type="match status" value="1"/>
</dbReference>
<dbReference type="SMART" id="SM00642">
    <property type="entry name" value="Aamy"/>
    <property type="match status" value="1"/>
</dbReference>
<dbReference type="InterPro" id="IPR013780">
    <property type="entry name" value="Glyco_hydro_b"/>
</dbReference>
<dbReference type="Pfam" id="PF02922">
    <property type="entry name" value="CBM_48"/>
    <property type="match status" value="1"/>
</dbReference>
<evidence type="ECO:0000256" key="9">
    <source>
        <dbReference type="ARBA" id="ARBA00023277"/>
    </source>
</evidence>
<dbReference type="NCBIfam" id="TIGR01515">
    <property type="entry name" value="branching_enzym"/>
    <property type="match status" value="1"/>
</dbReference>
<evidence type="ECO:0000256" key="5">
    <source>
        <dbReference type="ARBA" id="ARBA00022600"/>
    </source>
</evidence>
<dbReference type="NCBIfam" id="NF003811">
    <property type="entry name" value="PRK05402.1"/>
    <property type="match status" value="1"/>
</dbReference>
<evidence type="ECO:0000313" key="14">
    <source>
        <dbReference type="Proteomes" id="UP000295357"/>
    </source>
</evidence>
<dbReference type="Gene3D" id="2.60.40.1180">
    <property type="entry name" value="Golgi alpha-mannosidase II"/>
    <property type="match status" value="1"/>
</dbReference>
<dbReference type="PIRSF" id="PIRSF000463">
    <property type="entry name" value="GlgB"/>
    <property type="match status" value="1"/>
</dbReference>
<dbReference type="InterPro" id="IPR044143">
    <property type="entry name" value="GlgB_N_E_set_prok"/>
</dbReference>
<evidence type="ECO:0000256" key="11">
    <source>
        <dbReference type="PIRSR" id="PIRSR000463-1"/>
    </source>
</evidence>
<name>A0A4R6N0K5_9BURK</name>
<comment type="function">
    <text evidence="2 10">Catalyzes the formation of the alpha-1,6-glucosidic linkages in glycogen by scission of a 1,4-alpha-linked oligosaccharide from growing alpha-1,4-glucan chains and the subsequent attachment of the oligosaccharide to the alpha-1,6 position.</text>
</comment>
<dbReference type="InterPro" id="IPR014756">
    <property type="entry name" value="Ig_E-set"/>
</dbReference>
<dbReference type="PANTHER" id="PTHR43651:SF3">
    <property type="entry name" value="1,4-ALPHA-GLUCAN-BRANCHING ENZYME"/>
    <property type="match status" value="1"/>
</dbReference>
<dbReference type="InterPro" id="IPR004193">
    <property type="entry name" value="Glyco_hydro_13_N"/>
</dbReference>
<dbReference type="AlphaFoldDB" id="A0A4R6N0K5"/>
<comment type="similarity">
    <text evidence="4 10">Belongs to the glycosyl hydrolase 13 family. GlgB subfamily.</text>
</comment>
<dbReference type="HAMAP" id="MF_00685">
    <property type="entry name" value="GlgB"/>
    <property type="match status" value="1"/>
</dbReference>
<dbReference type="CDD" id="cd02855">
    <property type="entry name" value="E_set_GBE_prok_N"/>
    <property type="match status" value="1"/>
</dbReference>
<comment type="catalytic activity">
    <reaction evidence="1 10">
        <text>Transfers a segment of a (1-&gt;4)-alpha-D-glucan chain to a primary hydroxy group in a similar glucan chain.</text>
        <dbReference type="EC" id="2.4.1.18"/>
    </reaction>
</comment>
<dbReference type="CDD" id="cd11322">
    <property type="entry name" value="AmyAc_Glg_BE"/>
    <property type="match status" value="1"/>
</dbReference>
<accession>A0A4R6N0K5</accession>
<evidence type="ECO:0000256" key="7">
    <source>
        <dbReference type="ARBA" id="ARBA00022679"/>
    </source>
</evidence>
<dbReference type="GO" id="GO:0043169">
    <property type="term" value="F:cation binding"/>
    <property type="evidence" value="ECO:0007669"/>
    <property type="project" value="InterPro"/>
</dbReference>
<sequence length="623" mass="69047">MPTTLLAADDLALLARGEHPRPWQHLGAQLLPGQGVRFAVWAPAARRVSVVGDFNGWDGRRHPLQRQGASGAAGAEFWAALVPDARPGQFYKYELEGPDGRLLPLKADPYARAAQLRPDSASIVPGPLPARQDLAPARRAADRRDAPIAIYEVHPASWRRPDGRFPSWDELAEQLPAYAADLGFTHIELLPITEYPFDGSWGYQTLGLYAPSARFGPPEGLARFVAACHARGLGLLLDWVPAHFPVDAHGLAQFDGTPLYEYADPREGFHRDWNTLIPDFGKPGVRQFLAGSALYWAECWGVDGLRVDAVASMLYRDYSRPAGEWLPNVQGGRENLEAISLLQRINRSLGAEAPGAITLAEESSSFPGVSAPVHAGGLGFHYKWNMGWMNDTLAYLREDPIHRRWHHDKLTFGLVYAFNENFVLPLSHDEVVHGKGSLLGKMPGDAWQQFATLRAYYGFMWGHPGKKLLFMGQEFAQPSEWNFETELPWALLQQPRHAGMQRLVRDLNQLYRREPALHRLDCEAAGFAWLQADDREHSVLAWARFDGEGGVVLVVSNFTPVPRHDYRLPVPAGFAAWRELLNTDAEIYGGSQVGNLGASLPTRADGSIALSLPPLATLFLKPD</sequence>
<dbReference type="InterPro" id="IPR006047">
    <property type="entry name" value="GH13_cat_dom"/>
</dbReference>
<keyword evidence="14" id="KW-1185">Reference proteome</keyword>
<dbReference type="InterPro" id="IPR017853">
    <property type="entry name" value="GH"/>
</dbReference>
<proteinExistence type="inferred from homology"/>
<dbReference type="InterPro" id="IPR037439">
    <property type="entry name" value="Branching_enzy"/>
</dbReference>
<dbReference type="SUPFAM" id="SSF81296">
    <property type="entry name" value="E set domains"/>
    <property type="match status" value="1"/>
</dbReference>
<evidence type="ECO:0000256" key="2">
    <source>
        <dbReference type="ARBA" id="ARBA00002953"/>
    </source>
</evidence>
<dbReference type="PANTHER" id="PTHR43651">
    <property type="entry name" value="1,4-ALPHA-GLUCAN-BRANCHING ENZYME"/>
    <property type="match status" value="1"/>
</dbReference>
<organism evidence="13 14">
    <name type="scientific">Roseateles asaccharophilus</name>
    <dbReference type="NCBI Taxonomy" id="582607"/>
    <lineage>
        <taxon>Bacteria</taxon>
        <taxon>Pseudomonadati</taxon>
        <taxon>Pseudomonadota</taxon>
        <taxon>Betaproteobacteria</taxon>
        <taxon>Burkholderiales</taxon>
        <taxon>Sphaerotilaceae</taxon>
        <taxon>Roseateles</taxon>
    </lineage>
</organism>
<dbReference type="OrthoDB" id="9800174at2"/>
<dbReference type="InterPro" id="IPR013783">
    <property type="entry name" value="Ig-like_fold"/>
</dbReference>
<dbReference type="Pfam" id="PF02806">
    <property type="entry name" value="Alpha-amylase_C"/>
    <property type="match status" value="1"/>
</dbReference>
<dbReference type="NCBIfam" id="NF008967">
    <property type="entry name" value="PRK12313.1"/>
    <property type="match status" value="1"/>
</dbReference>
<dbReference type="FunFam" id="3.20.20.80:FF:000003">
    <property type="entry name" value="1,4-alpha-glucan branching enzyme GlgB"/>
    <property type="match status" value="1"/>
</dbReference>
<feature type="active site" description="Nucleophile" evidence="10 11">
    <location>
        <position position="308"/>
    </location>
</feature>
<dbReference type="Gene3D" id="2.60.40.10">
    <property type="entry name" value="Immunoglobulins"/>
    <property type="match status" value="1"/>
</dbReference>
<keyword evidence="9 10" id="KW-0119">Carbohydrate metabolism</keyword>
<keyword evidence="8 10" id="KW-0320">Glycogen biosynthesis</keyword>
<dbReference type="UniPathway" id="UPA00164"/>
<evidence type="ECO:0000259" key="12">
    <source>
        <dbReference type="SMART" id="SM00642"/>
    </source>
</evidence>
<gene>
    <name evidence="10" type="primary">glgB</name>
    <name evidence="13" type="ORF">DFR39_108122</name>
</gene>
<dbReference type="InterPro" id="IPR006048">
    <property type="entry name" value="A-amylase/branching_C"/>
</dbReference>
<dbReference type="GO" id="GO:0005829">
    <property type="term" value="C:cytosol"/>
    <property type="evidence" value="ECO:0007669"/>
    <property type="project" value="TreeGrafter"/>
</dbReference>
<dbReference type="Proteomes" id="UP000295357">
    <property type="component" value="Unassembled WGS sequence"/>
</dbReference>
<keyword evidence="7 10" id="KW-0808">Transferase</keyword>
<evidence type="ECO:0000256" key="6">
    <source>
        <dbReference type="ARBA" id="ARBA00022676"/>
    </source>
</evidence>
<dbReference type="InterPro" id="IPR006407">
    <property type="entry name" value="GlgB"/>
</dbReference>
<dbReference type="EMBL" id="SNXE01000008">
    <property type="protein sequence ID" value="TDP06653.1"/>
    <property type="molecule type" value="Genomic_DNA"/>
</dbReference>
<evidence type="ECO:0000313" key="13">
    <source>
        <dbReference type="EMBL" id="TDP06653.1"/>
    </source>
</evidence>
<evidence type="ECO:0000256" key="10">
    <source>
        <dbReference type="HAMAP-Rule" id="MF_00685"/>
    </source>
</evidence>
<dbReference type="SUPFAM" id="SSF51445">
    <property type="entry name" value="(Trans)glycosidases"/>
    <property type="match status" value="1"/>
</dbReference>
<protein>
    <recommendedName>
        <fullName evidence="10">1,4-alpha-glucan branching enzyme GlgB</fullName>
        <ecNumber evidence="10">2.4.1.18</ecNumber>
    </recommendedName>
    <alternativeName>
        <fullName evidence="10">1,4-alpha-D-glucan:1,4-alpha-D-glucan 6-glucosyl-transferase</fullName>
    </alternativeName>
    <alternativeName>
        <fullName evidence="10">Alpha-(1-&gt;4)-glucan branching enzyme</fullName>
    </alternativeName>
    <alternativeName>
        <fullName evidence="10">Glycogen branching enzyme</fullName>
        <shortName evidence="10">BE</shortName>
    </alternativeName>
</protein>
<comment type="caution">
    <text evidence="13">The sequence shown here is derived from an EMBL/GenBank/DDBJ whole genome shotgun (WGS) entry which is preliminary data.</text>
</comment>
<dbReference type="GO" id="GO:0005978">
    <property type="term" value="P:glycogen biosynthetic process"/>
    <property type="evidence" value="ECO:0007669"/>
    <property type="project" value="UniProtKB-UniRule"/>
</dbReference>
<comment type="pathway">
    <text evidence="3 10">Glycan biosynthesis; glycogen biosynthesis.</text>
</comment>
<evidence type="ECO:0000256" key="8">
    <source>
        <dbReference type="ARBA" id="ARBA00023056"/>
    </source>
</evidence>
<reference evidence="13 14" key="1">
    <citation type="submission" date="2019-03" db="EMBL/GenBank/DDBJ databases">
        <title>Genomic Encyclopedia of Type Strains, Phase IV (KMG-IV): sequencing the most valuable type-strain genomes for metagenomic binning, comparative biology and taxonomic classification.</title>
        <authorList>
            <person name="Goeker M."/>
        </authorList>
    </citation>
    <scope>NUCLEOTIDE SEQUENCE [LARGE SCALE GENOMIC DNA]</scope>
    <source>
        <strain evidence="13 14">DSM 25082</strain>
    </source>
</reference>
<dbReference type="EC" id="2.4.1.18" evidence="10"/>
<dbReference type="GO" id="GO:0003844">
    <property type="term" value="F:1,4-alpha-glucan branching enzyme activity"/>
    <property type="evidence" value="ECO:0007669"/>
    <property type="project" value="UniProtKB-UniRule"/>
</dbReference>